<comment type="caution">
    <text evidence="3">The sequence shown here is derived from an EMBL/GenBank/DDBJ whole genome shotgun (WGS) entry which is preliminary data.</text>
</comment>
<evidence type="ECO:0000259" key="1">
    <source>
        <dbReference type="Pfam" id="PF18491"/>
    </source>
</evidence>
<evidence type="ECO:0000313" key="4">
    <source>
        <dbReference type="Proteomes" id="UP000196594"/>
    </source>
</evidence>
<reference evidence="3 4" key="1">
    <citation type="journal article" date="2017" name="Int. J. Syst. Evol. Microbiol.">
        <title>Solibacillus kalamii sp. nov., isolated from a high-efficiency particulate arrestance filter system used in the International Space Station.</title>
        <authorList>
            <person name="Checinska Sielaff A."/>
            <person name="Kumar R.M."/>
            <person name="Pal D."/>
            <person name="Mayilraj S."/>
            <person name="Venkateswaran K."/>
        </authorList>
    </citation>
    <scope>NUCLEOTIDE SEQUENCE [LARGE SCALE GENOMIC DNA]</scope>
    <source>
        <strain evidence="3 4">ISSFR-015</strain>
    </source>
</reference>
<sequence>MKKYNFIKKQLSKTNKKNDENYVVSRIWHLLNNPDVKMITQQYIVRDVETKTYALADIYFPQINMIIEIDEPYHLSEEMVLSDSMRQHDIVQAIECEIIRIKVINDLQEMNERIDSVVLHIRQRFETTDYKVWDVEQEYNPMTYVQRGYLDATEHIAFKTVKDCCNCFGAGYKGLQGSGAKHKFQEAIDIKALKFYPNASWDNELNADEQFFTEYHTDSEFNTAYMKKRLYELRQEIALFAHVRSEFGGFEYVFKGWYKVNQKRTLELGKVCYERISTIMPTYFEGKQEPFEKVAKAIYNHREVAFFYDKDESHRFQEKYKKAEITYEFI</sequence>
<feature type="domain" description="PvuRts1 I-like SET and RING associated" evidence="1">
    <location>
        <begin position="143"/>
        <end position="281"/>
    </location>
</feature>
<dbReference type="Gene3D" id="3.40.960.10">
    <property type="entry name" value="VSR Endonuclease"/>
    <property type="match status" value="1"/>
</dbReference>
<proteinExistence type="predicted"/>
<dbReference type="Pfam" id="PF18491">
    <property type="entry name" value="SRA"/>
    <property type="match status" value="1"/>
</dbReference>
<gene>
    <name evidence="3" type="ORF">CBM15_12565</name>
</gene>
<feature type="domain" description="Restriction endonuclease PvuRts1 I-like N-terminal" evidence="2">
    <location>
        <begin position="4"/>
        <end position="122"/>
    </location>
</feature>
<organism evidence="3 4">
    <name type="scientific">Solibacillus kalamii</name>
    <dbReference type="NCBI Taxonomy" id="1748298"/>
    <lineage>
        <taxon>Bacteria</taxon>
        <taxon>Bacillati</taxon>
        <taxon>Bacillota</taxon>
        <taxon>Bacilli</taxon>
        <taxon>Bacillales</taxon>
        <taxon>Caryophanaceae</taxon>
        <taxon>Solibacillus</taxon>
    </lineage>
</organism>
<dbReference type="Pfam" id="PF21598">
    <property type="entry name" value="PvuRts1I-like_N"/>
    <property type="match status" value="1"/>
</dbReference>
<dbReference type="InterPro" id="IPR048797">
    <property type="entry name" value="PvuRts1I-like_N"/>
</dbReference>
<dbReference type="InterPro" id="IPR040674">
    <property type="entry name" value="PvuRts1I-like_SRA"/>
</dbReference>
<dbReference type="RefSeq" id="WP_087617802.1">
    <property type="nucleotide sequence ID" value="NZ_JAFBEY010000006.1"/>
</dbReference>
<protein>
    <submittedName>
        <fullName evidence="3">Phosphoribosylaminoimidazole carboxylase</fullName>
    </submittedName>
</protein>
<accession>A0ABX3ZGC2</accession>
<dbReference type="EMBL" id="NHNT01000008">
    <property type="protein sequence ID" value="OUZ38578.1"/>
    <property type="molecule type" value="Genomic_DNA"/>
</dbReference>
<dbReference type="Proteomes" id="UP000196594">
    <property type="component" value="Unassembled WGS sequence"/>
</dbReference>
<keyword evidence="4" id="KW-1185">Reference proteome</keyword>
<evidence type="ECO:0000259" key="2">
    <source>
        <dbReference type="Pfam" id="PF21598"/>
    </source>
</evidence>
<name>A0ABX3ZGC2_9BACL</name>
<evidence type="ECO:0000313" key="3">
    <source>
        <dbReference type="EMBL" id="OUZ38578.1"/>
    </source>
</evidence>